<accession>A0A075H237</accession>
<reference evidence="1" key="1">
    <citation type="journal article" date="2014" name="Genome Biol. Evol.">
        <title>Pangenome evidence for extensive interdomain horizontal transfer affecting lineage core and shell genes in uncultured planktonic thaumarchaeota and euryarchaeota.</title>
        <authorList>
            <person name="Deschamps P."/>
            <person name="Zivanovic Y."/>
            <person name="Moreira D."/>
            <person name="Rodriguez-Valera F."/>
            <person name="Lopez-Garcia P."/>
        </authorList>
    </citation>
    <scope>NUCLEOTIDE SEQUENCE</scope>
</reference>
<evidence type="ECO:0000313" key="1">
    <source>
        <dbReference type="EMBL" id="AIF09270.1"/>
    </source>
</evidence>
<sequence>MNPDPDRGRGRNSWFLQITRDSIAFGMSGYCDFCGATISGQTSKCSGCSALIRPFFGMLDSQLPTDEGRARMNSALGPHRGLSREQRIAGLVETTSISTDLPGPFKTRPGPAPIWSVESCEMWADLLRAMNVQGKPYSCMMPLPGESFLMIEDDGTHNIDGVELPRQLPLHDIAVWLSNPTRRATVSEWNSFLIALSCVTRWLTPMEEEQWGPWMGREGWAGFDSPNLLMSQAIRGTSPPPYFEWTGLQCDEGPDEVTSIGFIARENRDKMREIGGHPSEAWLEVMEDDERIGELFNSMVAPRLVVVDYKLHLLVLRDGRPHPIPVTIDPKVWRVLVSWALEPPDSPGAERLSYVFWCWRSENGYWQPSARQLLSTKMLRSAIESFGEDSSLEPVRYTRNSSGIPIRGRSGLGYLVIPSWSKEKFVVEVVPNWEALETARAHGIQICIDVSGPNEVPSGDIAASYLLHLRDDLGSRKMIHTIGAILHAVESTPQSKDDDSVFEWWERVSENFAEIGLDEPEGWYDEGLEEEDIEEIIEDEPEPFDFELPPPGDLQALREAFERLSRDVQRLQEE</sequence>
<dbReference type="AlphaFoldDB" id="A0A075H237"/>
<proteinExistence type="predicted"/>
<organism evidence="1">
    <name type="scientific">uncultured marine group II/III euryarchaeote KM3_35_G08</name>
    <dbReference type="NCBI Taxonomy" id="1456438"/>
    <lineage>
        <taxon>Archaea</taxon>
        <taxon>Methanobacteriati</taxon>
        <taxon>Methanobacteriota</taxon>
        <taxon>environmental samples</taxon>
    </lineage>
</organism>
<name>A0A075H237_9EURY</name>
<protein>
    <submittedName>
        <fullName evidence="1">Uncharacterized protein</fullName>
    </submittedName>
</protein>
<dbReference type="EMBL" id="KF900857">
    <property type="protein sequence ID" value="AIF09270.1"/>
    <property type="molecule type" value="Genomic_DNA"/>
</dbReference>